<keyword evidence="2" id="KW-1185">Reference proteome</keyword>
<dbReference type="EMBL" id="VDMD01000003">
    <property type="protein sequence ID" value="TRM67274.1"/>
    <property type="molecule type" value="Genomic_DNA"/>
</dbReference>
<name>A0A550CR77_9AGAR</name>
<proteinExistence type="predicted"/>
<evidence type="ECO:0000313" key="2">
    <source>
        <dbReference type="Proteomes" id="UP000320762"/>
    </source>
</evidence>
<organism evidence="1 2">
    <name type="scientific">Schizophyllum amplum</name>
    <dbReference type="NCBI Taxonomy" id="97359"/>
    <lineage>
        <taxon>Eukaryota</taxon>
        <taxon>Fungi</taxon>
        <taxon>Dikarya</taxon>
        <taxon>Basidiomycota</taxon>
        <taxon>Agaricomycotina</taxon>
        <taxon>Agaricomycetes</taxon>
        <taxon>Agaricomycetidae</taxon>
        <taxon>Agaricales</taxon>
        <taxon>Schizophyllaceae</taxon>
        <taxon>Schizophyllum</taxon>
    </lineage>
</organism>
<gene>
    <name evidence="1" type="ORF">BD626DRAFT_485364</name>
</gene>
<sequence length="151" mass="16558">MWLARQARLNSTTLVNAKIYPAIHILFSLSSPSCRECLCSQTGLQCRSDLADPLNLVLTVTTSLVSAQSRSPPHCLVLILVILLLGPRSHSYALILALLIEAWLRAHTVVIGRIHISICTTGGSKTASDGISSWTEFSRLPMHRCPRVTEQ</sequence>
<comment type="caution">
    <text evidence="1">The sequence shown here is derived from an EMBL/GenBank/DDBJ whole genome shotgun (WGS) entry which is preliminary data.</text>
</comment>
<accession>A0A550CR77</accession>
<evidence type="ECO:0000313" key="1">
    <source>
        <dbReference type="EMBL" id="TRM67274.1"/>
    </source>
</evidence>
<protein>
    <submittedName>
        <fullName evidence="1">Uncharacterized protein</fullName>
    </submittedName>
</protein>
<dbReference type="Proteomes" id="UP000320762">
    <property type="component" value="Unassembled WGS sequence"/>
</dbReference>
<reference evidence="1 2" key="1">
    <citation type="journal article" date="2019" name="New Phytol.">
        <title>Comparative genomics reveals unique wood-decay strategies and fruiting body development in the Schizophyllaceae.</title>
        <authorList>
            <person name="Almasi E."/>
            <person name="Sahu N."/>
            <person name="Krizsan K."/>
            <person name="Balint B."/>
            <person name="Kovacs G.M."/>
            <person name="Kiss B."/>
            <person name="Cseklye J."/>
            <person name="Drula E."/>
            <person name="Henrissat B."/>
            <person name="Nagy I."/>
            <person name="Chovatia M."/>
            <person name="Adam C."/>
            <person name="LaButti K."/>
            <person name="Lipzen A."/>
            <person name="Riley R."/>
            <person name="Grigoriev I.V."/>
            <person name="Nagy L.G."/>
        </authorList>
    </citation>
    <scope>NUCLEOTIDE SEQUENCE [LARGE SCALE GENOMIC DNA]</scope>
    <source>
        <strain evidence="1 2">NL-1724</strain>
    </source>
</reference>
<dbReference type="AlphaFoldDB" id="A0A550CR77"/>